<dbReference type="EC" id="4.2.2.29" evidence="7"/>
<dbReference type="HAMAP" id="MF_02065">
    <property type="entry name" value="MltG"/>
    <property type="match status" value="1"/>
</dbReference>
<evidence type="ECO:0000256" key="3">
    <source>
        <dbReference type="ARBA" id="ARBA00022989"/>
    </source>
</evidence>
<dbReference type="GO" id="GO:0009252">
    <property type="term" value="P:peptidoglycan biosynthetic process"/>
    <property type="evidence" value="ECO:0007669"/>
    <property type="project" value="UniProtKB-UniRule"/>
</dbReference>
<evidence type="ECO:0000313" key="8">
    <source>
        <dbReference type="EMBL" id="KKS19610.1"/>
    </source>
</evidence>
<dbReference type="GO" id="GO:0005886">
    <property type="term" value="C:plasma membrane"/>
    <property type="evidence" value="ECO:0007669"/>
    <property type="project" value="UniProtKB-SubCell"/>
</dbReference>
<sequence length="360" mass="40523">MVEELDPTKYHVLTPKMKKLLIIAGAVLLLVVVPILSYFYYQAAINRPSQNPNEIRVSIPSGSGLSGIAGLLYERDLLNSEFLFKLYVMLNKLDKNIQAGVYVIPAGTSIVQLADILQYGTDDTSVTFIEGWRVEEYARLANEKLTELNYEDFVVMAKQYEGYLFPDTYFVNNEIKTKELIELLRSTFDRKTVDVLTPEVLSGLNMTKEEVVIFASIVEREVSKEEDRPIVAGVLIKRWRNGEILGADATTQYSLAAVKFGCDTEDNSICPSDDQARDINWWPNPVSFTNEDIAFANPYNTRAVAGLPPAPISNPSLSSISAVVNFKDTEYLYYLTDSEGTTYYATTLPEHELNVARYLR</sequence>
<dbReference type="PANTHER" id="PTHR30518:SF2">
    <property type="entry name" value="ENDOLYTIC MUREIN TRANSGLYCOSYLASE"/>
    <property type="match status" value="1"/>
</dbReference>
<comment type="caution">
    <text evidence="8">The sequence shown here is derived from an EMBL/GenBank/DDBJ whole genome shotgun (WGS) entry which is preliminary data.</text>
</comment>
<proteinExistence type="inferred from homology"/>
<protein>
    <recommendedName>
        <fullName evidence="7">Endolytic murein transglycosylase</fullName>
        <ecNumber evidence="7">4.2.2.29</ecNumber>
    </recommendedName>
    <alternativeName>
        <fullName evidence="7">Peptidoglycan lytic transglycosylase</fullName>
    </alternativeName>
    <alternativeName>
        <fullName evidence="7">Peptidoglycan polymerization terminase</fullName>
    </alternativeName>
</protein>
<comment type="catalytic activity">
    <reaction evidence="7">
        <text>a peptidoglycan chain = a peptidoglycan chain with N-acetyl-1,6-anhydromuramyl-[peptide] at the reducing end + a peptidoglycan chain with N-acetylglucosamine at the non-reducing end.</text>
        <dbReference type="EC" id="4.2.2.29"/>
    </reaction>
</comment>
<keyword evidence="6 7" id="KW-0961">Cell wall biogenesis/degradation</keyword>
<feature type="transmembrane region" description="Helical" evidence="7">
    <location>
        <begin position="20"/>
        <end position="41"/>
    </location>
</feature>
<dbReference type="GO" id="GO:0071555">
    <property type="term" value="P:cell wall organization"/>
    <property type="evidence" value="ECO:0007669"/>
    <property type="project" value="UniProtKB-KW"/>
</dbReference>
<comment type="similarity">
    <text evidence="7">Belongs to the transglycosylase MltG family.</text>
</comment>
<evidence type="ECO:0000313" key="9">
    <source>
        <dbReference type="Proteomes" id="UP000034507"/>
    </source>
</evidence>
<evidence type="ECO:0000256" key="1">
    <source>
        <dbReference type="ARBA" id="ARBA00022475"/>
    </source>
</evidence>
<keyword evidence="2 7" id="KW-0812">Transmembrane</keyword>
<keyword evidence="3 7" id="KW-1133">Transmembrane helix</keyword>
<reference evidence="8 9" key="1">
    <citation type="journal article" date="2015" name="Nature">
        <title>rRNA introns, odd ribosomes, and small enigmatic genomes across a large radiation of phyla.</title>
        <authorList>
            <person name="Brown C.T."/>
            <person name="Hug L.A."/>
            <person name="Thomas B.C."/>
            <person name="Sharon I."/>
            <person name="Castelle C.J."/>
            <person name="Singh A."/>
            <person name="Wilkins M.J."/>
            <person name="Williams K.H."/>
            <person name="Banfield J.F."/>
        </authorList>
    </citation>
    <scope>NUCLEOTIDE SEQUENCE [LARGE SCALE GENOMIC DNA]</scope>
</reference>
<dbReference type="GO" id="GO:0008932">
    <property type="term" value="F:lytic endotransglycosylase activity"/>
    <property type="evidence" value="ECO:0007669"/>
    <property type="project" value="UniProtKB-UniRule"/>
</dbReference>
<evidence type="ECO:0000256" key="5">
    <source>
        <dbReference type="ARBA" id="ARBA00023239"/>
    </source>
</evidence>
<dbReference type="Proteomes" id="UP000034507">
    <property type="component" value="Unassembled WGS sequence"/>
</dbReference>
<dbReference type="Gene3D" id="3.30.1490.480">
    <property type="entry name" value="Endolytic murein transglycosylase"/>
    <property type="match status" value="1"/>
</dbReference>
<keyword evidence="5 7" id="KW-0456">Lyase</keyword>
<feature type="site" description="Important for catalytic activity" evidence="7">
    <location>
        <position position="221"/>
    </location>
</feature>
<evidence type="ECO:0000256" key="6">
    <source>
        <dbReference type="ARBA" id="ARBA00023316"/>
    </source>
</evidence>
<dbReference type="Pfam" id="PF02618">
    <property type="entry name" value="YceG"/>
    <property type="match status" value="1"/>
</dbReference>
<keyword evidence="1 7" id="KW-1003">Cell membrane</keyword>
<comment type="subcellular location">
    <subcellularLocation>
        <location evidence="7">Cell membrane</location>
        <topology evidence="7">Single-pass membrane protein</topology>
    </subcellularLocation>
</comment>
<dbReference type="PATRIC" id="fig|1619119.3.peg.801"/>
<name>A0A0G0X3R1_UNCKA</name>
<evidence type="ECO:0000256" key="2">
    <source>
        <dbReference type="ARBA" id="ARBA00022692"/>
    </source>
</evidence>
<dbReference type="PANTHER" id="PTHR30518">
    <property type="entry name" value="ENDOLYTIC MUREIN TRANSGLYCOSYLASE"/>
    <property type="match status" value="1"/>
</dbReference>
<dbReference type="EMBL" id="LCBX01000043">
    <property type="protein sequence ID" value="KKS19610.1"/>
    <property type="molecule type" value="Genomic_DNA"/>
</dbReference>
<accession>A0A0G0X3R1</accession>
<organism evidence="8 9">
    <name type="scientific">candidate division WWE3 bacterium GW2011_GWC1_41_7</name>
    <dbReference type="NCBI Taxonomy" id="1619119"/>
    <lineage>
        <taxon>Bacteria</taxon>
        <taxon>Katanobacteria</taxon>
    </lineage>
</organism>
<dbReference type="NCBIfam" id="TIGR00247">
    <property type="entry name" value="endolytic transglycosylase MltG"/>
    <property type="match status" value="1"/>
</dbReference>
<keyword evidence="4 7" id="KW-0472">Membrane</keyword>
<comment type="function">
    <text evidence="7">Functions as a peptidoglycan terminase that cleaves nascent peptidoglycan strands endolytically to terminate their elongation.</text>
</comment>
<evidence type="ECO:0000256" key="4">
    <source>
        <dbReference type="ARBA" id="ARBA00023136"/>
    </source>
</evidence>
<dbReference type="InterPro" id="IPR003770">
    <property type="entry name" value="MLTG-like"/>
</dbReference>
<evidence type="ECO:0000256" key="7">
    <source>
        <dbReference type="HAMAP-Rule" id="MF_02065"/>
    </source>
</evidence>
<gene>
    <name evidence="7" type="primary">mltG</name>
    <name evidence="8" type="ORF">UU77_C0043G0003</name>
</gene>
<dbReference type="AlphaFoldDB" id="A0A0G0X3R1"/>